<keyword evidence="8" id="KW-0677">Repeat</keyword>
<dbReference type="PROSITE" id="PS50118">
    <property type="entry name" value="HMG_BOX_2"/>
    <property type="match status" value="2"/>
</dbReference>
<evidence type="ECO:0000256" key="12">
    <source>
        <dbReference type="ARBA" id="ARBA00023125"/>
    </source>
</evidence>
<protein>
    <recommendedName>
        <fullName evidence="17">High mobility group protein B3</fullName>
    </recommendedName>
    <alternativeName>
        <fullName evidence="19">High mobility group protein 2a</fullName>
    </alternativeName>
    <alternativeName>
        <fullName evidence="18">High mobility group protein 4</fullName>
    </alternativeName>
</protein>
<keyword evidence="14" id="KW-0804">Transcription</keyword>
<dbReference type="PANTHER" id="PTHR48112:SF32">
    <property type="entry name" value="HIGH MOBILITY GROUP PROTEIN B3"/>
    <property type="match status" value="1"/>
</dbReference>
<feature type="region of interest" description="Disordered" evidence="21">
    <location>
        <begin position="74"/>
        <end position="97"/>
    </location>
</feature>
<dbReference type="GO" id="GO:0003677">
    <property type="term" value="F:DNA binding"/>
    <property type="evidence" value="ECO:0007669"/>
    <property type="project" value="UniProtKB-UniRule"/>
</dbReference>
<evidence type="ECO:0000256" key="2">
    <source>
        <dbReference type="ARBA" id="ARBA00004286"/>
    </source>
</evidence>
<dbReference type="Pfam" id="PF09011">
    <property type="entry name" value="HMG_box_2"/>
    <property type="match status" value="1"/>
</dbReference>
<keyword evidence="23" id="KW-1185">Reference proteome</keyword>
<evidence type="ECO:0000259" key="22">
    <source>
        <dbReference type="PROSITE" id="PS50118"/>
    </source>
</evidence>
<dbReference type="InterPro" id="IPR009071">
    <property type="entry name" value="HMG_box_dom"/>
</dbReference>
<keyword evidence="5" id="KW-0158">Chromosome</keyword>
<evidence type="ECO:0000256" key="7">
    <source>
        <dbReference type="ARBA" id="ARBA00022588"/>
    </source>
</evidence>
<keyword evidence="10" id="KW-0805">Transcription regulation</keyword>
<evidence type="ECO:0000256" key="14">
    <source>
        <dbReference type="ARBA" id="ARBA00023163"/>
    </source>
</evidence>
<organism evidence="23 24">
    <name type="scientific">Sapajus apella</name>
    <name type="common">Brown-capped capuchin</name>
    <name type="synonym">Cebus apella</name>
    <dbReference type="NCBI Taxonomy" id="9515"/>
    <lineage>
        <taxon>Eukaryota</taxon>
        <taxon>Metazoa</taxon>
        <taxon>Chordata</taxon>
        <taxon>Craniata</taxon>
        <taxon>Vertebrata</taxon>
        <taxon>Euteleostomi</taxon>
        <taxon>Mammalia</taxon>
        <taxon>Eutheria</taxon>
        <taxon>Euarchontoglires</taxon>
        <taxon>Primates</taxon>
        <taxon>Haplorrhini</taxon>
        <taxon>Platyrrhini</taxon>
        <taxon>Cebidae</taxon>
        <taxon>Cebinae</taxon>
        <taxon>Sapajus</taxon>
    </lineage>
</organism>
<evidence type="ECO:0000313" key="24">
    <source>
        <dbReference type="RefSeq" id="XP_032131662.1"/>
    </source>
</evidence>
<feature type="DNA-binding region" description="HMG box" evidence="20">
    <location>
        <begin position="9"/>
        <end position="79"/>
    </location>
</feature>
<evidence type="ECO:0000256" key="9">
    <source>
        <dbReference type="ARBA" id="ARBA00022859"/>
    </source>
</evidence>
<keyword evidence="12 20" id="KW-0238">DNA-binding</keyword>
<dbReference type="GO" id="GO:0005634">
    <property type="term" value="C:nucleus"/>
    <property type="evidence" value="ECO:0007669"/>
    <property type="project" value="UniProtKB-SubCell"/>
</dbReference>
<keyword evidence="11" id="KW-0558">Oxidation</keyword>
<dbReference type="Proteomes" id="UP000504640">
    <property type="component" value="Unplaced"/>
</dbReference>
<feature type="domain" description="HMG box" evidence="22">
    <location>
        <begin position="93"/>
        <end position="161"/>
    </location>
</feature>
<dbReference type="FunFam" id="1.10.30.10:FF:000017">
    <property type="entry name" value="high mobility group protein B3"/>
    <property type="match status" value="1"/>
</dbReference>
<reference evidence="24" key="1">
    <citation type="submission" date="2025-08" db="UniProtKB">
        <authorList>
            <consortium name="RefSeq"/>
        </authorList>
    </citation>
    <scope>IDENTIFICATION</scope>
    <source>
        <tissue evidence="24">Blood</tissue>
    </source>
</reference>
<name>A0A6J3HNS7_SAPAP</name>
<evidence type="ECO:0000256" key="21">
    <source>
        <dbReference type="SAM" id="MobiDB-lite"/>
    </source>
</evidence>
<dbReference type="Gene3D" id="1.10.30.10">
    <property type="entry name" value="High mobility group box domain"/>
    <property type="match status" value="2"/>
</dbReference>
<comment type="subcellular location">
    <subcellularLocation>
        <location evidence="2">Chromosome</location>
    </subcellularLocation>
    <subcellularLocation>
        <location evidence="3">Cytoplasm</location>
    </subcellularLocation>
    <subcellularLocation>
        <location evidence="1">Nucleus</location>
    </subcellularLocation>
</comment>
<keyword evidence="9" id="KW-0391">Immunity</keyword>
<proteinExistence type="inferred from homology"/>
<evidence type="ECO:0000256" key="6">
    <source>
        <dbReference type="ARBA" id="ARBA00022490"/>
    </source>
</evidence>
<evidence type="ECO:0000313" key="23">
    <source>
        <dbReference type="Proteomes" id="UP000504640"/>
    </source>
</evidence>
<dbReference type="CDD" id="cd21978">
    <property type="entry name" value="HMG-box_HMGB_rpt1"/>
    <property type="match status" value="1"/>
</dbReference>
<dbReference type="RefSeq" id="XP_032131662.1">
    <property type="nucleotide sequence ID" value="XM_032275771.1"/>
</dbReference>
<dbReference type="AlphaFoldDB" id="A0A6J3HNS7"/>
<feature type="compositionally biased region" description="Pro residues" evidence="21">
    <location>
        <begin position="247"/>
        <end position="261"/>
    </location>
</feature>
<evidence type="ECO:0000256" key="19">
    <source>
        <dbReference type="ARBA" id="ARBA00077898"/>
    </source>
</evidence>
<evidence type="ECO:0000256" key="8">
    <source>
        <dbReference type="ARBA" id="ARBA00022737"/>
    </source>
</evidence>
<evidence type="ECO:0000256" key="11">
    <source>
        <dbReference type="ARBA" id="ARBA00023097"/>
    </source>
</evidence>
<feature type="region of interest" description="Disordered" evidence="21">
    <location>
        <begin position="160"/>
        <end position="214"/>
    </location>
</feature>
<comment type="similarity">
    <text evidence="4">Belongs to the HMGB family.</text>
</comment>
<evidence type="ECO:0000256" key="15">
    <source>
        <dbReference type="ARBA" id="ARBA00023242"/>
    </source>
</evidence>
<accession>A0A6J3HNS7</accession>
<sequence length="444" mass="48954">MARGDPKKPKGKVSAYAFFVQTCREDCKKKNPEVPVNLAEFSKKCSERWNTMSGKEKSKFDEMAKVDKVRYDGEMKDYGPAKGGKKKKDPNAPKRPPSGFFLFCSEFRPKIRSTNPGISIGDVAKKLGEMWNNLNDSKKQPYITKAAKLKEKYEKDVADYKSKGKFDGAKGPPKVARKKVEEEDEEDRGRGRGRETIWTQAALESPEGAQEGNHSLWAPRCLSVPDAKPAPWASLLRPLEGGALLAPLPPPPASPPRPWPPREGGRDALWADTPTSGRAEGGRRLKRSRYREGHRALARASCFLVARGRLPSSSPRTQYSVAPEPLAASPFRTLRAFPVSADWLPSGLRQASARRGDPPQGPRREDEARRAPELLPQSRLRGTRAGTTEPRAPAPPAPPRDTEETGTAGFVGRPRAGTRARVLTAGDREGDHNEDPEETKGKPM</sequence>
<dbReference type="PRINTS" id="PR00886">
    <property type="entry name" value="HIGHMOBLTY12"/>
</dbReference>
<feature type="DNA-binding region" description="HMG box" evidence="20">
    <location>
        <begin position="93"/>
        <end position="161"/>
    </location>
</feature>
<evidence type="ECO:0000256" key="5">
    <source>
        <dbReference type="ARBA" id="ARBA00022454"/>
    </source>
</evidence>
<feature type="region of interest" description="Disordered" evidence="21">
    <location>
        <begin position="242"/>
        <end position="291"/>
    </location>
</feature>
<dbReference type="GO" id="GO:0005694">
    <property type="term" value="C:chromosome"/>
    <property type="evidence" value="ECO:0007669"/>
    <property type="project" value="UniProtKB-SubCell"/>
</dbReference>
<dbReference type="GO" id="GO:0045087">
    <property type="term" value="P:innate immune response"/>
    <property type="evidence" value="ECO:0007669"/>
    <property type="project" value="UniProtKB-KW"/>
</dbReference>
<evidence type="ECO:0000256" key="17">
    <source>
        <dbReference type="ARBA" id="ARBA00073418"/>
    </source>
</evidence>
<feature type="domain" description="HMG box" evidence="22">
    <location>
        <begin position="9"/>
        <end position="79"/>
    </location>
</feature>
<evidence type="ECO:0000256" key="4">
    <source>
        <dbReference type="ARBA" id="ARBA00008774"/>
    </source>
</evidence>
<feature type="compositionally biased region" description="Basic and acidic residues" evidence="21">
    <location>
        <begin position="426"/>
        <end position="444"/>
    </location>
</feature>
<dbReference type="SUPFAM" id="SSF47095">
    <property type="entry name" value="HMG-box"/>
    <property type="match status" value="2"/>
</dbReference>
<feature type="compositionally biased region" description="Basic and acidic residues" evidence="21">
    <location>
        <begin position="354"/>
        <end position="372"/>
    </location>
</feature>
<keyword evidence="6" id="KW-0963">Cytoplasm</keyword>
<keyword evidence="7" id="KW-0399">Innate immunity</keyword>
<dbReference type="InterPro" id="IPR050342">
    <property type="entry name" value="HMGB"/>
</dbReference>
<dbReference type="GeneID" id="116549729"/>
<evidence type="ECO:0000256" key="3">
    <source>
        <dbReference type="ARBA" id="ARBA00004496"/>
    </source>
</evidence>
<dbReference type="PANTHER" id="PTHR48112">
    <property type="entry name" value="HIGH MOBILITY GROUP PROTEIN DSP1"/>
    <property type="match status" value="1"/>
</dbReference>
<evidence type="ECO:0000256" key="16">
    <source>
        <dbReference type="ARBA" id="ARBA00055449"/>
    </source>
</evidence>
<comment type="function">
    <text evidence="16">Multifunctional protein with various roles in different cellular compartments. May act in a redox sensitive manner. Associates with chromatin and binds DNA with a preference for non-canonical DNA structures such as single-stranded DNA. Can bend DNA and enhance DNA flexibility by looping thus providing a mechanism to promote activities on various gene promoters. Proposed to be involved in the innate immune response to nucleic acids by acting as a cytoplasmic promiscuous immunogenic DNA/RNA sensor. Negatively regulates B-cell and myeloid cell differentiation. In hematopoietic stem cells may regulate the balance between self-renewal and differentiation. Involved in negative regulation of canonical Wnt signaling.</text>
</comment>
<evidence type="ECO:0000256" key="13">
    <source>
        <dbReference type="ARBA" id="ARBA00023157"/>
    </source>
</evidence>
<evidence type="ECO:0000256" key="20">
    <source>
        <dbReference type="PROSITE-ProRule" id="PRU00267"/>
    </source>
</evidence>
<dbReference type="GO" id="GO:0005737">
    <property type="term" value="C:cytoplasm"/>
    <property type="evidence" value="ECO:0007669"/>
    <property type="project" value="UniProtKB-SubCell"/>
</dbReference>
<dbReference type="CDD" id="cd21979">
    <property type="entry name" value="HMG-box_HMGB_rpt2"/>
    <property type="match status" value="1"/>
</dbReference>
<dbReference type="Pfam" id="PF00505">
    <property type="entry name" value="HMG_box"/>
    <property type="match status" value="1"/>
</dbReference>
<evidence type="ECO:0000256" key="10">
    <source>
        <dbReference type="ARBA" id="ARBA00023015"/>
    </source>
</evidence>
<gene>
    <name evidence="24" type="primary">LOC116549729</name>
</gene>
<dbReference type="SMART" id="SM00398">
    <property type="entry name" value="HMG"/>
    <property type="match status" value="2"/>
</dbReference>
<evidence type="ECO:0000256" key="18">
    <source>
        <dbReference type="ARBA" id="ARBA00075655"/>
    </source>
</evidence>
<feature type="region of interest" description="Disordered" evidence="21">
    <location>
        <begin position="347"/>
        <end position="444"/>
    </location>
</feature>
<evidence type="ECO:0000256" key="1">
    <source>
        <dbReference type="ARBA" id="ARBA00004123"/>
    </source>
</evidence>
<keyword evidence="13" id="KW-1015">Disulfide bond</keyword>
<dbReference type="InterPro" id="IPR036910">
    <property type="entry name" value="HMG_box_dom_sf"/>
</dbReference>
<keyword evidence="15 20" id="KW-0539">Nucleus</keyword>
<dbReference type="FunFam" id="1.10.30.10:FF:000013">
    <property type="entry name" value="High mobility group protein B3"/>
    <property type="match status" value="1"/>
</dbReference>